<keyword evidence="1" id="KW-0175">Coiled coil</keyword>
<keyword evidence="4" id="KW-1185">Reference proteome</keyword>
<evidence type="ECO:0000256" key="2">
    <source>
        <dbReference type="SAM" id="MobiDB-lite"/>
    </source>
</evidence>
<evidence type="ECO:0000256" key="1">
    <source>
        <dbReference type="SAM" id="Coils"/>
    </source>
</evidence>
<evidence type="ECO:0000313" key="4">
    <source>
        <dbReference type="Proteomes" id="UP001590951"/>
    </source>
</evidence>
<gene>
    <name evidence="3" type="ORF">ABVK25_008385</name>
</gene>
<feature type="compositionally biased region" description="Basic and acidic residues" evidence="2">
    <location>
        <begin position="87"/>
        <end position="97"/>
    </location>
</feature>
<feature type="compositionally biased region" description="Polar residues" evidence="2">
    <location>
        <begin position="121"/>
        <end position="135"/>
    </location>
</feature>
<dbReference type="Proteomes" id="UP001590951">
    <property type="component" value="Unassembled WGS sequence"/>
</dbReference>
<feature type="region of interest" description="Disordered" evidence="2">
    <location>
        <begin position="120"/>
        <end position="148"/>
    </location>
</feature>
<evidence type="ECO:0000313" key="3">
    <source>
        <dbReference type="EMBL" id="KAL2051333.1"/>
    </source>
</evidence>
<feature type="region of interest" description="Disordered" evidence="2">
    <location>
        <begin position="73"/>
        <end position="97"/>
    </location>
</feature>
<protein>
    <submittedName>
        <fullName evidence="3">Uncharacterized protein</fullName>
    </submittedName>
</protein>
<organism evidence="3 4">
    <name type="scientific">Lepraria finkii</name>
    <dbReference type="NCBI Taxonomy" id="1340010"/>
    <lineage>
        <taxon>Eukaryota</taxon>
        <taxon>Fungi</taxon>
        <taxon>Dikarya</taxon>
        <taxon>Ascomycota</taxon>
        <taxon>Pezizomycotina</taxon>
        <taxon>Lecanoromycetes</taxon>
        <taxon>OSLEUM clade</taxon>
        <taxon>Lecanoromycetidae</taxon>
        <taxon>Lecanorales</taxon>
        <taxon>Lecanorineae</taxon>
        <taxon>Stereocaulaceae</taxon>
        <taxon>Lepraria</taxon>
    </lineage>
</organism>
<feature type="region of interest" description="Disordered" evidence="2">
    <location>
        <begin position="160"/>
        <end position="193"/>
    </location>
</feature>
<feature type="compositionally biased region" description="Low complexity" evidence="2">
    <location>
        <begin position="252"/>
        <end position="270"/>
    </location>
</feature>
<name>A0ABR4B1R6_9LECA</name>
<sequence>MCDSLRQHVLANLSGLPVQYNSFVLHVIEDYQRLKTEKKDLERKLQGEERCHHADFDESHQAALTWPTVDGPRPPADANSRFLVPIDHGDGQNSEKKRNFAGKLLSLLSRIDTGYSRKWSRNVQSQTIEGSSTSPGHHESQRPSSQLSWHNGVVAASQLNDHSRPHSSSTSSAVPKNLSPSSTESESSSDDEDHMALTSIAIAANDYSNKGRLLSQQFECRSDYQPEDIPSKSSAIRSSPSGLHSDGRPEGTADSPSDLASTTSTATTAKESSEPRRLMKKAHIQPSLLIAEATRKRRQHRGFSFMPGDDFGLPCASNQT</sequence>
<feature type="region of interest" description="Disordered" evidence="2">
    <location>
        <begin position="223"/>
        <end position="320"/>
    </location>
</feature>
<accession>A0ABR4B1R6</accession>
<proteinExistence type="predicted"/>
<feature type="coiled-coil region" evidence="1">
    <location>
        <begin position="24"/>
        <end position="51"/>
    </location>
</feature>
<dbReference type="EMBL" id="JBHFEH010000036">
    <property type="protein sequence ID" value="KAL2051333.1"/>
    <property type="molecule type" value="Genomic_DNA"/>
</dbReference>
<feature type="compositionally biased region" description="Low complexity" evidence="2">
    <location>
        <begin position="231"/>
        <end position="241"/>
    </location>
</feature>
<comment type="caution">
    <text evidence="3">The sequence shown here is derived from an EMBL/GenBank/DDBJ whole genome shotgun (WGS) entry which is preliminary data.</text>
</comment>
<reference evidence="3 4" key="1">
    <citation type="submission" date="2024-09" db="EMBL/GenBank/DDBJ databases">
        <title>Rethinking Asexuality: The Enigmatic Case of Functional Sexual Genes in Lepraria (Stereocaulaceae).</title>
        <authorList>
            <person name="Doellman M."/>
            <person name="Sun Y."/>
            <person name="Barcenas-Pena A."/>
            <person name="Lumbsch H.T."/>
            <person name="Grewe F."/>
        </authorList>
    </citation>
    <scope>NUCLEOTIDE SEQUENCE [LARGE SCALE GENOMIC DNA]</scope>
    <source>
        <strain evidence="3 4">Grewe 0041</strain>
    </source>
</reference>